<evidence type="ECO:0000256" key="6">
    <source>
        <dbReference type="RuleBase" id="RU004914"/>
    </source>
</evidence>
<feature type="region of interest" description="Disordered" evidence="7">
    <location>
        <begin position="598"/>
        <end position="625"/>
    </location>
</feature>
<keyword evidence="10" id="KW-1185">Reference proteome</keyword>
<organism evidence="9 10">
    <name type="scientific">Ranitomeya imitator</name>
    <name type="common">mimic poison frog</name>
    <dbReference type="NCBI Taxonomy" id="111125"/>
    <lineage>
        <taxon>Eukaryota</taxon>
        <taxon>Metazoa</taxon>
        <taxon>Chordata</taxon>
        <taxon>Craniata</taxon>
        <taxon>Vertebrata</taxon>
        <taxon>Euteleostomi</taxon>
        <taxon>Amphibia</taxon>
        <taxon>Batrachia</taxon>
        <taxon>Anura</taxon>
        <taxon>Neobatrachia</taxon>
        <taxon>Hyloidea</taxon>
        <taxon>Dendrobatidae</taxon>
        <taxon>Dendrobatinae</taxon>
        <taxon>Ranitomeya</taxon>
    </lineage>
</organism>
<comment type="caution">
    <text evidence="9">The sequence shown here is derived from an EMBL/GenBank/DDBJ whole genome shotgun (WGS) entry which is preliminary data.</text>
</comment>
<feature type="transmembrane region" description="Helical" evidence="6">
    <location>
        <begin position="506"/>
        <end position="526"/>
    </location>
</feature>
<evidence type="ECO:0000313" key="10">
    <source>
        <dbReference type="Proteomes" id="UP001176940"/>
    </source>
</evidence>
<dbReference type="InterPro" id="IPR041577">
    <property type="entry name" value="RT_RNaseH_2"/>
</dbReference>
<comment type="subcellular location">
    <subcellularLocation>
        <location evidence="1">Membrane</location>
        <topology evidence="1">Multi-pass membrane protein</topology>
    </subcellularLocation>
</comment>
<evidence type="ECO:0000256" key="7">
    <source>
        <dbReference type="SAM" id="MobiDB-lite"/>
    </source>
</evidence>
<keyword evidence="4 6" id="KW-1133">Transmembrane helix</keyword>
<proteinExistence type="inferred from homology"/>
<comment type="similarity">
    <text evidence="2 6">Belongs to the multi antimicrobial extrusion (MATE) (TC 2.A.66.1) family.</text>
</comment>
<feature type="transmembrane region" description="Helical" evidence="6">
    <location>
        <begin position="532"/>
        <end position="553"/>
    </location>
</feature>
<dbReference type="InterPro" id="IPR002528">
    <property type="entry name" value="MATE_fam"/>
</dbReference>
<dbReference type="EMBL" id="CAUEEQ010038467">
    <property type="protein sequence ID" value="CAJ0954398.1"/>
    <property type="molecule type" value="Genomic_DNA"/>
</dbReference>
<dbReference type="InterPro" id="IPR045069">
    <property type="entry name" value="MATE_euk"/>
</dbReference>
<feature type="transmembrane region" description="Helical" evidence="6">
    <location>
        <begin position="299"/>
        <end position="332"/>
    </location>
</feature>
<keyword evidence="3 6" id="KW-0812">Transmembrane</keyword>
<dbReference type="PANTHER" id="PTHR11206">
    <property type="entry name" value="MULTIDRUG RESISTANCE PROTEIN"/>
    <property type="match status" value="1"/>
</dbReference>
<dbReference type="InterPro" id="IPR043502">
    <property type="entry name" value="DNA/RNA_pol_sf"/>
</dbReference>
<feature type="transmembrane region" description="Helical" evidence="6">
    <location>
        <begin position="353"/>
        <end position="372"/>
    </location>
</feature>
<evidence type="ECO:0000313" key="9">
    <source>
        <dbReference type="EMBL" id="CAJ0954398.1"/>
    </source>
</evidence>
<feature type="transmembrane region" description="Helical" evidence="6">
    <location>
        <begin position="267"/>
        <end position="293"/>
    </location>
</feature>
<dbReference type="CDD" id="cd13132">
    <property type="entry name" value="MATE_eukaryotic"/>
    <property type="match status" value="1"/>
</dbReference>
<feature type="transmembrane region" description="Helical" evidence="6">
    <location>
        <begin position="179"/>
        <end position="200"/>
    </location>
</feature>
<feature type="transmembrane region" description="Helical" evidence="6">
    <location>
        <begin position="392"/>
        <end position="411"/>
    </location>
</feature>
<dbReference type="Pfam" id="PF01554">
    <property type="entry name" value="MatE"/>
    <property type="match status" value="2"/>
</dbReference>
<evidence type="ECO:0000256" key="4">
    <source>
        <dbReference type="ARBA" id="ARBA00022989"/>
    </source>
</evidence>
<evidence type="ECO:0000256" key="2">
    <source>
        <dbReference type="ARBA" id="ARBA00010199"/>
    </source>
</evidence>
<name>A0ABN9LYN7_9NEOB</name>
<feature type="transmembrane region" description="Helical" evidence="6">
    <location>
        <begin position="472"/>
        <end position="494"/>
    </location>
</feature>
<feature type="transmembrane region" description="Helical" evidence="6">
    <location>
        <begin position="225"/>
        <end position="246"/>
    </location>
</feature>
<evidence type="ECO:0000256" key="1">
    <source>
        <dbReference type="ARBA" id="ARBA00004141"/>
    </source>
</evidence>
<dbReference type="SUPFAM" id="SSF56672">
    <property type="entry name" value="DNA/RNA polymerases"/>
    <property type="match status" value="1"/>
</dbReference>
<gene>
    <name evidence="9" type="ORF">RIMI_LOCUS14719850</name>
</gene>
<dbReference type="Gene3D" id="3.30.70.270">
    <property type="match status" value="1"/>
</dbReference>
<dbReference type="NCBIfam" id="TIGR00797">
    <property type="entry name" value="matE"/>
    <property type="match status" value="1"/>
</dbReference>
<keyword evidence="5 6" id="KW-0472">Membrane</keyword>
<dbReference type="Pfam" id="PF17919">
    <property type="entry name" value="RT_RNaseH_2"/>
    <property type="match status" value="1"/>
</dbReference>
<dbReference type="InterPro" id="IPR043128">
    <property type="entry name" value="Rev_trsase/Diguanyl_cyclase"/>
</dbReference>
<feature type="transmembrane region" description="Helical" evidence="6">
    <location>
        <begin position="639"/>
        <end position="656"/>
    </location>
</feature>
<sequence>MVLSGGTSWKAGFTINPPKCAIGKEKAKYLGYVAGRGESKPQINKIEAIQKWPQPLSKKQVRAFLGIVGYYLRFITRFAMIAAPLTDLLQGTSSSLNKWSAETEMAFHVLKQALCKHPVLVIPDFSKEFVIQTDALEVGLEAVLSQEVIPILYQSRKLSSCERNYAIIKKECLAMKRAFLSQLMSFMISVVSSIFCGHLGKVELDAVSLAIANYGSKNLKMIGTILQRGILILLLFCFPCWALFVNTEPILLLCRQDPEVSRLTQNYVFIFIPALPGVIFPQVLSGFIANLFNAVINYIFMYILSLGVMGSALANTLSQYIQAVLLFFYILCRKLHVDTWGGWSMACFEDWGPFIRLAIPSMLMVCAEWWAFEIGTILSGVLSMEDLGAQTITYQLAIIVFMVPMGFSIAASVRVGHALGAGDIVQAKKSMLVAISMTESCALISSILLLSLKNVIAYIFTSDEYIVKLVSYVLPIYAGCHLLEACVVTCSGVLRGTGKQKIGAIFHAVGYYIIGLPVGISLMFAAKMGIKGFWIGILLCAFLQIIIFLVFVFKIDWEKASQEAQARGKQRVWTTQDVQNTAAIYQGAAMIELTEEPRPLSSTATESDQRPDPLQADSPHPEGTCSPLSRKQLFLQRSLILLASLTVLMIGILIRLCV</sequence>
<evidence type="ECO:0000256" key="3">
    <source>
        <dbReference type="ARBA" id="ARBA00022692"/>
    </source>
</evidence>
<evidence type="ECO:0000259" key="8">
    <source>
        <dbReference type="Pfam" id="PF17919"/>
    </source>
</evidence>
<feature type="transmembrane region" description="Helical" evidence="6">
    <location>
        <begin position="432"/>
        <end position="452"/>
    </location>
</feature>
<evidence type="ECO:0000256" key="5">
    <source>
        <dbReference type="ARBA" id="ARBA00023136"/>
    </source>
</evidence>
<dbReference type="Proteomes" id="UP001176940">
    <property type="component" value="Unassembled WGS sequence"/>
</dbReference>
<reference evidence="9" key="1">
    <citation type="submission" date="2023-07" db="EMBL/GenBank/DDBJ databases">
        <authorList>
            <person name="Stuckert A."/>
        </authorList>
    </citation>
    <scope>NUCLEOTIDE SEQUENCE</scope>
</reference>
<accession>A0ABN9LYN7</accession>
<protein>
    <recommendedName>
        <fullName evidence="6">Multidrug and toxin extrusion protein</fullName>
    </recommendedName>
</protein>
<feature type="domain" description="Reverse transcriptase/retrotransposon-derived protein RNase H-like" evidence="8">
    <location>
        <begin position="99"/>
        <end position="179"/>
    </location>
</feature>